<evidence type="ECO:0000256" key="1">
    <source>
        <dbReference type="ARBA" id="ARBA00004141"/>
    </source>
</evidence>
<dbReference type="EMBL" id="CP009438">
    <property type="protein sequence ID" value="AIR96716.1"/>
    <property type="molecule type" value="Genomic_DNA"/>
</dbReference>
<evidence type="ECO:0000256" key="5">
    <source>
        <dbReference type="SAM" id="MobiDB-lite"/>
    </source>
</evidence>
<keyword evidence="7" id="KW-1185">Reference proteome</keyword>
<feature type="region of interest" description="Disordered" evidence="5">
    <location>
        <begin position="1"/>
        <end position="29"/>
    </location>
</feature>
<protein>
    <recommendedName>
        <fullName evidence="8">ABC transmembrane type-1 domain-containing protein</fullName>
    </recommendedName>
</protein>
<proteinExistence type="predicted"/>
<dbReference type="HOGENOM" id="CLU_2526079_0_0_11"/>
<gene>
    <name evidence="6" type="ORF">SGLAU_03440</name>
</gene>
<dbReference type="STRING" id="1907.SGLAU_03440"/>
<evidence type="ECO:0000256" key="3">
    <source>
        <dbReference type="ARBA" id="ARBA00022989"/>
    </source>
</evidence>
<dbReference type="eggNOG" id="COG0395">
    <property type="taxonomic scope" value="Bacteria"/>
</dbReference>
<dbReference type="KEGG" id="sgu:SGLAU_03440"/>
<dbReference type="Proteomes" id="UP000029482">
    <property type="component" value="Chromosome"/>
</dbReference>
<evidence type="ECO:0000256" key="4">
    <source>
        <dbReference type="ARBA" id="ARBA00023136"/>
    </source>
</evidence>
<organism evidence="6 7">
    <name type="scientific">Streptomyces glaucescens</name>
    <dbReference type="NCBI Taxonomy" id="1907"/>
    <lineage>
        <taxon>Bacteria</taxon>
        <taxon>Bacillati</taxon>
        <taxon>Actinomycetota</taxon>
        <taxon>Actinomycetes</taxon>
        <taxon>Kitasatosporales</taxon>
        <taxon>Streptomycetaceae</taxon>
        <taxon>Streptomyces</taxon>
    </lineage>
</organism>
<sequence>MRPAARRPRPHRAELLDRRELPPLGRRGDEVQPITLGIHQYIGAHVGDRGAVMAASVLSAVPAAVLLVLAQKYIAAGLPGGSAK</sequence>
<reference evidence="7" key="1">
    <citation type="journal article" date="2015" name="J. Biotechnol.">
        <title>Complete genome sequence of the actinobacterium Streptomyces glaucescens GLA.O (DSM 40922) consisting of a linear chromosome and one linear plasmid.</title>
        <authorList>
            <person name="Ortseifen V."/>
            <person name="Winkler A."/>
            <person name="Albersmeier A."/>
            <person name="Wendler S."/>
            <person name="Puhler A."/>
            <person name="Kalinowski J."/>
            <person name="Ruckert C."/>
        </authorList>
    </citation>
    <scope>NUCLEOTIDE SEQUENCE [LARGE SCALE GENOMIC DNA]</scope>
    <source>
        <strain evidence="7">DSM 40922 / GLA O</strain>
    </source>
</reference>
<evidence type="ECO:0000256" key="2">
    <source>
        <dbReference type="ARBA" id="ARBA00022692"/>
    </source>
</evidence>
<accession>A0A089X4D3</accession>
<evidence type="ECO:0008006" key="8">
    <source>
        <dbReference type="Google" id="ProtNLM"/>
    </source>
</evidence>
<name>A0A089X4D3_STRGA</name>
<feature type="compositionally biased region" description="Basic and acidic residues" evidence="5">
    <location>
        <begin position="11"/>
        <end position="29"/>
    </location>
</feature>
<evidence type="ECO:0000313" key="7">
    <source>
        <dbReference type="Proteomes" id="UP000029482"/>
    </source>
</evidence>
<keyword evidence="4" id="KW-0472">Membrane</keyword>
<dbReference type="GO" id="GO:0016020">
    <property type="term" value="C:membrane"/>
    <property type="evidence" value="ECO:0007669"/>
    <property type="project" value="UniProtKB-SubCell"/>
</dbReference>
<feature type="compositionally biased region" description="Basic residues" evidence="5">
    <location>
        <begin position="1"/>
        <end position="10"/>
    </location>
</feature>
<dbReference type="InterPro" id="IPR035906">
    <property type="entry name" value="MetI-like_sf"/>
</dbReference>
<evidence type="ECO:0000313" key="6">
    <source>
        <dbReference type="EMBL" id="AIR96716.1"/>
    </source>
</evidence>
<keyword evidence="3" id="KW-1133">Transmembrane helix</keyword>
<comment type="subcellular location">
    <subcellularLocation>
        <location evidence="1">Membrane</location>
        <topology evidence="1">Multi-pass membrane protein</topology>
    </subcellularLocation>
</comment>
<dbReference type="AlphaFoldDB" id="A0A089X4D3"/>
<dbReference type="SUPFAM" id="SSF161098">
    <property type="entry name" value="MetI-like"/>
    <property type="match status" value="1"/>
</dbReference>
<keyword evidence="2" id="KW-0812">Transmembrane</keyword>